<gene>
    <name evidence="1" type="ORF">NFRAN_0485</name>
</gene>
<dbReference type="GeneID" id="39420015"/>
<name>A0A484I980_9ARCH</name>
<organism evidence="1 2">
    <name type="scientific">Candidatus Nitrosocosmicus franklandianus</name>
    <dbReference type="NCBI Taxonomy" id="1798806"/>
    <lineage>
        <taxon>Archaea</taxon>
        <taxon>Nitrososphaerota</taxon>
        <taxon>Nitrososphaeria</taxon>
        <taxon>Nitrososphaerales</taxon>
        <taxon>Nitrososphaeraceae</taxon>
        <taxon>Candidatus Nitrosocosmicus</taxon>
    </lineage>
</organism>
<keyword evidence="2" id="KW-1185">Reference proteome</keyword>
<dbReference type="RefSeq" id="WP_134482843.1">
    <property type="nucleotide sequence ID" value="NZ_LR216287.1"/>
</dbReference>
<protein>
    <submittedName>
        <fullName evidence="1">Uncharacterized protein</fullName>
    </submittedName>
</protein>
<dbReference type="AlphaFoldDB" id="A0A484I980"/>
<dbReference type="OrthoDB" id="10181at2157"/>
<evidence type="ECO:0000313" key="2">
    <source>
        <dbReference type="Proteomes" id="UP000294299"/>
    </source>
</evidence>
<dbReference type="Proteomes" id="UP000294299">
    <property type="component" value="Chromosome NFRAN"/>
</dbReference>
<dbReference type="KEGG" id="nfn:NFRAN_0485"/>
<dbReference type="EMBL" id="LR216287">
    <property type="protein sequence ID" value="VFJ12806.1"/>
    <property type="molecule type" value="Genomic_DNA"/>
</dbReference>
<evidence type="ECO:0000313" key="1">
    <source>
        <dbReference type="EMBL" id="VFJ12806.1"/>
    </source>
</evidence>
<sequence>MNKLDLGFTSIALIGAIALVTQLSGTTAFAQQTEQSTPFVVQNTTKSMQDPLPGHEMHQIVIAAPPRDDGKIYSGIASFTASQPVEVVMLHPYQSGQNTTETGEPLNAPFGDGKVAISLMKQFTDSPVSSGSFVFAGNALAFHNIEGKPFVITYTVDGHIDSLTQ</sequence>
<accession>A0A484I980</accession>
<proteinExistence type="predicted"/>
<reference evidence="1 2" key="1">
    <citation type="submission" date="2019-02" db="EMBL/GenBank/DDBJ databases">
        <authorList>
            <person name="Lehtovirta-Morley E L."/>
        </authorList>
    </citation>
    <scope>NUCLEOTIDE SEQUENCE [LARGE SCALE GENOMIC DNA]</scope>
    <source>
        <strain evidence="1">NFRAN1</strain>
    </source>
</reference>